<organism evidence="7 8">
    <name type="scientific">Culex pipiens pipiens</name>
    <name type="common">Northern house mosquito</name>
    <dbReference type="NCBI Taxonomy" id="38569"/>
    <lineage>
        <taxon>Eukaryota</taxon>
        <taxon>Metazoa</taxon>
        <taxon>Ecdysozoa</taxon>
        <taxon>Arthropoda</taxon>
        <taxon>Hexapoda</taxon>
        <taxon>Insecta</taxon>
        <taxon>Pterygota</taxon>
        <taxon>Neoptera</taxon>
        <taxon>Endopterygota</taxon>
        <taxon>Diptera</taxon>
        <taxon>Nematocera</taxon>
        <taxon>Culicoidea</taxon>
        <taxon>Culicidae</taxon>
        <taxon>Culicinae</taxon>
        <taxon>Culicini</taxon>
        <taxon>Culex</taxon>
        <taxon>Culex</taxon>
    </lineage>
</organism>
<dbReference type="EMBL" id="JBEHCU010007612">
    <property type="protein sequence ID" value="KAL1394407.1"/>
    <property type="molecule type" value="Genomic_DNA"/>
</dbReference>
<proteinExistence type="predicted"/>
<evidence type="ECO:0000256" key="5">
    <source>
        <dbReference type="ARBA" id="ARBA00023273"/>
    </source>
</evidence>
<evidence type="ECO:0000256" key="1">
    <source>
        <dbReference type="ARBA" id="ARBA00004430"/>
    </source>
</evidence>
<gene>
    <name evidence="7" type="ORF">pipiens_011984</name>
</gene>
<dbReference type="InterPro" id="IPR006602">
    <property type="entry name" value="DM10_dom"/>
</dbReference>
<comment type="subcellular location">
    <subcellularLocation>
        <location evidence="1">Cytoplasm</location>
        <location evidence="1">Cytoskeleton</location>
        <location evidence="1">Cilium axoneme</location>
    </subcellularLocation>
</comment>
<dbReference type="InterPro" id="IPR040193">
    <property type="entry name" value="EFHC1/EFHC2/EFHB"/>
</dbReference>
<keyword evidence="3" id="KW-0677">Repeat</keyword>
<evidence type="ECO:0000256" key="3">
    <source>
        <dbReference type="ARBA" id="ARBA00022737"/>
    </source>
</evidence>
<feature type="domain" description="DM10" evidence="6">
    <location>
        <begin position="126"/>
        <end position="240"/>
    </location>
</feature>
<dbReference type="PANTHER" id="PTHR12086">
    <property type="entry name" value="EF-HAND DOMAIN C-TERMINAL CONTAINING PROTEIN"/>
    <property type="match status" value="1"/>
</dbReference>
<feature type="domain" description="DM10" evidence="6">
    <location>
        <begin position="297"/>
        <end position="401"/>
    </location>
</feature>
<keyword evidence="5" id="KW-0966">Cell projection</keyword>
<dbReference type="GO" id="GO:0005930">
    <property type="term" value="C:axoneme"/>
    <property type="evidence" value="ECO:0007669"/>
    <property type="project" value="UniProtKB-SubCell"/>
</dbReference>
<dbReference type="Pfam" id="PF06565">
    <property type="entry name" value="DM10_dom"/>
    <property type="match status" value="3"/>
</dbReference>
<dbReference type="PANTHER" id="PTHR12086:SF9">
    <property type="entry name" value="EF-HAND DOMAIN-CONTAINING PROTEIN 1"/>
    <property type="match status" value="1"/>
</dbReference>
<keyword evidence="4" id="KW-0206">Cytoskeleton</keyword>
<comment type="caution">
    <text evidence="7">The sequence shown here is derived from an EMBL/GenBank/DDBJ whole genome shotgun (WGS) entry which is preliminary data.</text>
</comment>
<dbReference type="SMART" id="SM00676">
    <property type="entry name" value="DM10"/>
    <property type="match status" value="2"/>
</dbReference>
<evidence type="ECO:0000313" key="8">
    <source>
        <dbReference type="Proteomes" id="UP001562425"/>
    </source>
</evidence>
<evidence type="ECO:0000313" key="7">
    <source>
        <dbReference type="EMBL" id="KAL1394407.1"/>
    </source>
</evidence>
<evidence type="ECO:0000256" key="4">
    <source>
        <dbReference type="ARBA" id="ARBA00023212"/>
    </source>
</evidence>
<dbReference type="Proteomes" id="UP001562425">
    <property type="component" value="Unassembled WGS sequence"/>
</dbReference>
<dbReference type="FunFam" id="2.30.29.170:FF:000002">
    <property type="entry name" value="EF-hand domain (C-terminal) containing 1"/>
    <property type="match status" value="1"/>
</dbReference>
<dbReference type="PROSITE" id="PS51336">
    <property type="entry name" value="DM10"/>
    <property type="match status" value="2"/>
</dbReference>
<sequence>MEGLPKLPGTPRATRCRRKPICGIGGELLNEDSIYFCTDQTDEVLYDPILTYGRVRHLPVKPFRPHFVLYDQKTLKFSAFFRQGVPESQKETFRDSGRLVRRGKIAKNCLGELYSWKDLNIGIDLEINGYVFHITDCDPFTKEFLLSNGIELNEMEFAPPDPAMNERSISARQSFKHHKMYPVAEDKLRKYLDMELSSAETSQYYSPRDLLVGGTIFVFGRKFLLLDCDQFTRRYYERVLKIIQPDAVRVKSPEPRTPKPTLPIYLGLGTPEDSIASHHSLVPRSPRKDVVTYLVNMNKHLRYGCVLDNAHPEDTIRKFVLSLSLADGTITIMESTIRNSGIRGGRFLSPTKVWKPDCDPNAPEYYTAKDFYIGAIIIVHAHRFRIVSSDLYVYRYMQAHPEMFSTSAIETVQAYLLAEGHLKEDLRQAIAEDCKRHPPEEVVDYAIEPRGIGEVDKRLENFTLEDAKKDEQIMAAAAARHDCPSPVIPDEEIKKGYHSNEHGELALQGQIEGDEVVRVGKSVRFDDQC</sequence>
<keyword evidence="2" id="KW-0963">Cytoplasm</keyword>
<protein>
    <recommendedName>
        <fullName evidence="6">DM10 domain-containing protein</fullName>
    </recommendedName>
</protein>
<dbReference type="AlphaFoldDB" id="A0ABD1D445"/>
<evidence type="ECO:0000256" key="2">
    <source>
        <dbReference type="ARBA" id="ARBA00022490"/>
    </source>
</evidence>
<name>A0ABD1D445_CULPP</name>
<accession>A0ABD1D445</accession>
<dbReference type="Gene3D" id="2.30.29.170">
    <property type="match status" value="3"/>
</dbReference>
<evidence type="ECO:0000259" key="6">
    <source>
        <dbReference type="PROSITE" id="PS51336"/>
    </source>
</evidence>
<keyword evidence="8" id="KW-1185">Reference proteome</keyword>
<reference evidence="7 8" key="1">
    <citation type="submission" date="2024-05" db="EMBL/GenBank/DDBJ databases">
        <title>Culex pipiens pipiens assembly and annotation.</title>
        <authorList>
            <person name="Alout H."/>
            <person name="Durand T."/>
        </authorList>
    </citation>
    <scope>NUCLEOTIDE SEQUENCE [LARGE SCALE GENOMIC DNA]</scope>
    <source>
        <strain evidence="7">HA-2024</strain>
        <tissue evidence="7">Whole body</tissue>
    </source>
</reference>